<dbReference type="InterPro" id="IPR002575">
    <property type="entry name" value="Aminoglycoside_PTrfase"/>
</dbReference>
<dbReference type="PROSITE" id="PS00028">
    <property type="entry name" value="ZINC_FINGER_C2H2_1"/>
    <property type="match status" value="4"/>
</dbReference>
<keyword evidence="6" id="KW-0418">Kinase</keyword>
<dbReference type="InterPro" id="IPR004589">
    <property type="entry name" value="DNA_helicase_ATP-dep_RecQ"/>
</dbReference>
<dbReference type="PANTHER" id="PTHR13710">
    <property type="entry name" value="DNA HELICASE RECQ FAMILY MEMBER"/>
    <property type="match status" value="1"/>
</dbReference>
<accession>A0A7R9BQD9</accession>
<dbReference type="FunFam" id="3.90.1200.10:FF:000007">
    <property type="entry name" value="hydroxylysine kinase isoform X1"/>
    <property type="match status" value="1"/>
</dbReference>
<reference evidence="21" key="1">
    <citation type="submission" date="2020-11" db="EMBL/GenBank/DDBJ databases">
        <authorList>
            <person name="Tran Van P."/>
        </authorList>
    </citation>
    <scope>NUCLEOTIDE SEQUENCE</scope>
</reference>
<keyword evidence="15" id="KW-0862">Zinc</keyword>
<dbReference type="GO" id="GO:0032958">
    <property type="term" value="P:inositol phosphate biosynthetic process"/>
    <property type="evidence" value="ECO:0007669"/>
    <property type="project" value="InterPro"/>
</dbReference>
<evidence type="ECO:0000256" key="15">
    <source>
        <dbReference type="PROSITE-ProRule" id="PRU00042"/>
    </source>
</evidence>
<dbReference type="InterPro" id="IPR020568">
    <property type="entry name" value="Ribosomal_Su5_D2-typ_SF"/>
</dbReference>
<dbReference type="Gene3D" id="3.90.1200.10">
    <property type="match status" value="1"/>
</dbReference>
<dbReference type="InterPro" id="IPR044876">
    <property type="entry name" value="HRDC_dom_sf"/>
</dbReference>
<dbReference type="Gene3D" id="1.10.10.10">
    <property type="entry name" value="Winged helix-like DNA-binding domain superfamily/Winged helix DNA-binding domain"/>
    <property type="match status" value="1"/>
</dbReference>
<dbReference type="SMART" id="SM00355">
    <property type="entry name" value="ZnF_C2H2"/>
    <property type="match status" value="8"/>
</dbReference>
<dbReference type="GO" id="GO:0043138">
    <property type="term" value="F:3'-5' DNA helicase activity"/>
    <property type="evidence" value="ECO:0007669"/>
    <property type="project" value="UniProtKB-EC"/>
</dbReference>
<dbReference type="SUPFAM" id="SSF46785">
    <property type="entry name" value="Winged helix' DNA-binding domain"/>
    <property type="match status" value="1"/>
</dbReference>
<evidence type="ECO:0000259" key="18">
    <source>
        <dbReference type="PROSITE" id="PS50967"/>
    </source>
</evidence>
<evidence type="ECO:0000256" key="5">
    <source>
        <dbReference type="ARBA" id="ARBA00022741"/>
    </source>
</evidence>
<evidence type="ECO:0000313" key="22">
    <source>
        <dbReference type="Proteomes" id="UP000678499"/>
    </source>
</evidence>
<dbReference type="InterPro" id="IPR002121">
    <property type="entry name" value="HRDC_dom"/>
</dbReference>
<sequence length="2491" mass="281119">MCITSEMAEDMYLEPGTNIKPLLTTSEAVEICETLYGITPDNISEFVSYDDRNFLIQRERRNNSKECFVLKVLNSLLSKKPEYVQAQNALMTVALENGITTPRLCPNLEGGVQRILTIRGEKHLVRLLTYVPGKTLFEVPYEPDILFKCGQYLARVDTALEGFTDENLKNFSSVWSLDAVGMLRKFFGAIQDQDKLRLVSDTVSEFEASIQNAKEFNLPRGMIHGDFNEQNILVTESERNPGTYDVSGILDWGDAHHSFYAFEVAIAMTYAMIESNVVGPIEAGGHLLAGYVSLRNLSDEELNLLPISVCARLAQSLTFGTYTHSKDPSNNYVLTTSAKGWSLLQQLRSSGTSDLLYDVVRFMEMPVERESSMEEVPLEPFIHQVGGHSSILSLDENTVCKPLVRREVEFYKSLPSSMKEFTAEFKGIVEVSSIEDENGAITLLAKAPSRIVKHRKSSRSGIKNRLRILRSGSVEIEAKQSDVRFEERDPGKGTIKMTSSLNPWVVKCHKQHLTEVAGKEYAESKVSHKFIVLENLASKITYPCILDLKMGVRNFGDDAPPSKILSQKAKGAATTTGKLGVRICGMQVYQLNTGGFLCWNKYHGRALTVDGFQDALCQFLDNGKVFRLELIPGILSRLKRLRKSLESLETFRFYCSSLLVIYEGAFSGLTRGVRSGAWRDDDDVEDEDESEEEKLEEADDADEATGPVYPNEECRVQVKLIDFAHATSKGFDDAEHKHVGPDRGLIFGLDNLISIFQKIVDKYGSQSIRVTRTLREECSYAARDLMAWVVAKEEYLCGNQMEAEIDFRKLTETSSEDHHEELQALRPMACAFGAVVNVCGSVTFSQGETVVMCSVTGPSQAPGWMKASGGGVVQIAFRPSFRRPDKITSRLESFLKSIFTKCIPVERYPWTMLQGGIPLKAVFAAVQVSFKDDDVVIVDPSEKQEWDCLGHVYLVYNTKTMSLIASQTRGLVNQRMSVTSKESCTLKDTPPEVKTEVQECEYEFSIVDENPNETGQGVEYEFEVVEEPDVKVHSSELYSYDAVEARTSVSEKNEVVYYIIEEGTEDMDVGEDDHVVFLEVEQKVNPLSYDGEENVPVVKILKAESVEESQPKRSKPESGFTENKHLRFFCEDCQAGFHSDVMRMRHYDTAHYISDGYRCRHCGRYFDSYTSAGHHEALHEEVLRQRVSCIICHREVRASSIRSHLKRVHHDDFDLGRATRAAFQCKLCEFKSWYEISCHLHVMLIHGEVDSDPFVVRDVMVCPTCGKRFMQRREYSLHVIRHEDPFYETEECHVCNERVKKRYMGYHMRRHRPPKAPRRVFECSLCGARFRAKYIFENHMSERHEAPGFRRRNIEKMPCPECNKSFVDSEQLCHHALKIHGLQLDGLRTISVEMPCDLCRHETEVNRSWEEVLLKHFQGDVQEFLDDNGLGNDCDFSTGVCKECLELIVRLDRINGEHAETLLRIRQRQSNTTPSFSAEKLNQAFADDSPENDGLPEFEDPELEDLLVHLCDKAEESYISPQKTVLAHKSESNEILESGEDCEPPTDDHLRVLKSTFGHHQFRPYQWKIIHNVLVAKRDQCIIMATGYGKSLCYQFPAVYSEGLTVVISPLISLMEDQVMALTQAGISASFLGSAQNDKSVAKQVSSGTMRMLYLTPEFISVDLEYVFQIFKNVPCGITLFAIDEAHCVSQWGHDFRPSYRALGALKKKFPEVPILAVTATATAAVENDICSSLNLVNPLRLCTGFDRPNLFLSVKHKSTDVFRDLAPVLFPGVAFSSIRTIGLNPTELKCGATIIYCPTRKSVESVADALRARGIPCVMYHAGKSLDERKRAHQAFIKDEVSIIVATIAFGMGIDKPDVRNVVHYGAPREMESYYQEIGRAGRDGLASTCHVYYEPKDFHVHRFFLSTIQNEKHRENRAKLIDAMESFLFSDACRRQAILGHFARASNRSVGESALFGTKDCCDFCRRGGDKSNRVESMDFARDTLLFLDSVTACGEKNGLGMIVNVLRGSNAKNVRPSLKHSSCFGKGKHHSEAYWKAFGRILLHDNYVEAKNISTSFGNKPKFNLMQIIQLTDKGRNYRASCIGYNENSLPPLLLAPSQELLSLTMKPIFTDNEIPDSQTKLTFHVSSTSSNKPEEPKKDKRELELEHMLYLELLDVRRDVASKHSCIPSIVVSNKALANASMQRPSSFENLRRVDGWTDRQLSHFGKEFAEKVAEFCKFYSLQTDCFGDEDDVGAETEQENLGTVLRHWNYFAVPGSEKWRKQREFLDGKREDLQAEARSILAATVGETYCLYNFSSAPKTFEEVAALRQRATSTISSHLADAIRQGFRMMFFPVDFDCAKLKVVAGIVSAAKREEKILSDSEVKARLPDSYTWGDVKLGLAIYSVCGDDIFTDSQSQREEDIEDYDDDSLEWRLSPVENSSIFSQEEPARHGDGISVEEAIGIVTGYQPPPLALGLDLEPQFKRKLVSSAAHPRNTKAKKSFFDGL</sequence>
<dbReference type="InterPro" id="IPR029491">
    <property type="entry name" value="Helicase_HTH"/>
</dbReference>
<dbReference type="Gene3D" id="1.10.150.80">
    <property type="entry name" value="HRDC domain"/>
    <property type="match status" value="1"/>
</dbReference>
<dbReference type="EMBL" id="OA883148">
    <property type="protein sequence ID" value="CAD7278101.1"/>
    <property type="molecule type" value="Genomic_DNA"/>
</dbReference>
<dbReference type="Pfam" id="PF09382">
    <property type="entry name" value="RQC"/>
    <property type="match status" value="1"/>
</dbReference>
<dbReference type="InterPro" id="IPR001247">
    <property type="entry name" value="ExoRNase_PH_dom1"/>
</dbReference>
<feature type="domain" description="C2H2-type" evidence="17">
    <location>
        <begin position="1260"/>
        <end position="1282"/>
    </location>
</feature>
<dbReference type="InterPro" id="IPR027417">
    <property type="entry name" value="P-loop_NTPase"/>
</dbReference>
<dbReference type="GO" id="GO:0016787">
    <property type="term" value="F:hydrolase activity"/>
    <property type="evidence" value="ECO:0007669"/>
    <property type="project" value="UniProtKB-KW"/>
</dbReference>
<evidence type="ECO:0000256" key="8">
    <source>
        <dbReference type="ARBA" id="ARBA00022806"/>
    </source>
</evidence>
<feature type="domain" description="Helicase ATP-binding" evidence="19">
    <location>
        <begin position="1571"/>
        <end position="1740"/>
    </location>
</feature>
<dbReference type="InterPro" id="IPR014001">
    <property type="entry name" value="Helicase_ATP-bd"/>
</dbReference>
<dbReference type="Gene3D" id="3.30.230.70">
    <property type="entry name" value="GHMP Kinase, N-terminal domain"/>
    <property type="match status" value="1"/>
</dbReference>
<dbReference type="InterPro" id="IPR011009">
    <property type="entry name" value="Kinase-like_dom_sf"/>
</dbReference>
<organism evidence="21">
    <name type="scientific">Notodromas monacha</name>
    <dbReference type="NCBI Taxonomy" id="399045"/>
    <lineage>
        <taxon>Eukaryota</taxon>
        <taxon>Metazoa</taxon>
        <taxon>Ecdysozoa</taxon>
        <taxon>Arthropoda</taxon>
        <taxon>Crustacea</taxon>
        <taxon>Oligostraca</taxon>
        <taxon>Ostracoda</taxon>
        <taxon>Podocopa</taxon>
        <taxon>Podocopida</taxon>
        <taxon>Cypridocopina</taxon>
        <taxon>Cypridoidea</taxon>
        <taxon>Cyprididae</taxon>
        <taxon>Notodromas</taxon>
    </lineage>
</organism>
<dbReference type="SUPFAM" id="SSF56112">
    <property type="entry name" value="Protein kinase-like (PK-like)"/>
    <property type="match status" value="1"/>
</dbReference>
<dbReference type="GO" id="GO:0000724">
    <property type="term" value="P:double-strand break repair via homologous recombination"/>
    <property type="evidence" value="ECO:0007669"/>
    <property type="project" value="TreeGrafter"/>
</dbReference>
<comment type="cofactor">
    <cofactor evidence="1">
        <name>Zn(2+)</name>
        <dbReference type="ChEBI" id="CHEBI:29105"/>
    </cofactor>
</comment>
<keyword evidence="22" id="KW-1185">Reference proteome</keyword>
<dbReference type="SMART" id="SM00341">
    <property type="entry name" value="HRDC"/>
    <property type="match status" value="1"/>
</dbReference>
<dbReference type="PROSITE" id="PS51194">
    <property type="entry name" value="HELICASE_CTER"/>
    <property type="match status" value="1"/>
</dbReference>
<dbReference type="Gene3D" id="3.30.470.160">
    <property type="entry name" value="Inositol polyphosphate kinase"/>
    <property type="match status" value="1"/>
</dbReference>
<feature type="region of interest" description="Disordered" evidence="16">
    <location>
        <begin position="678"/>
        <end position="708"/>
    </location>
</feature>
<evidence type="ECO:0000256" key="13">
    <source>
        <dbReference type="ARBA" id="ARBA00034808"/>
    </source>
</evidence>
<dbReference type="GO" id="GO:0009378">
    <property type="term" value="F:four-way junction helicase activity"/>
    <property type="evidence" value="ECO:0007669"/>
    <property type="project" value="TreeGrafter"/>
</dbReference>
<comment type="similarity">
    <text evidence="3">Belongs to the inositol phosphokinase (IPK) family.</text>
</comment>
<dbReference type="CDD" id="cd18794">
    <property type="entry name" value="SF2_C_RecQ"/>
    <property type="match status" value="1"/>
</dbReference>
<dbReference type="Pfam" id="PF14493">
    <property type="entry name" value="HTH_40"/>
    <property type="match status" value="1"/>
</dbReference>
<dbReference type="GO" id="GO:0003677">
    <property type="term" value="F:DNA binding"/>
    <property type="evidence" value="ECO:0007669"/>
    <property type="project" value="UniProtKB-KW"/>
</dbReference>
<evidence type="ECO:0000256" key="4">
    <source>
        <dbReference type="ARBA" id="ARBA00022679"/>
    </source>
</evidence>
<dbReference type="SMART" id="SM00487">
    <property type="entry name" value="DEXDc"/>
    <property type="match status" value="1"/>
</dbReference>
<dbReference type="PROSITE" id="PS50157">
    <property type="entry name" value="ZINC_FINGER_C2H2_2"/>
    <property type="match status" value="4"/>
</dbReference>
<evidence type="ECO:0000259" key="19">
    <source>
        <dbReference type="PROSITE" id="PS51192"/>
    </source>
</evidence>
<evidence type="ECO:0000256" key="7">
    <source>
        <dbReference type="ARBA" id="ARBA00022801"/>
    </source>
</evidence>
<keyword evidence="5" id="KW-0547">Nucleotide-binding</keyword>
<keyword evidence="7" id="KW-0378">Hydrolase</keyword>
<dbReference type="InterPro" id="IPR013087">
    <property type="entry name" value="Znf_C2H2_type"/>
</dbReference>
<comment type="catalytic activity">
    <reaction evidence="14">
        <text>ATP + H2O = ADP + phosphate + H(+)</text>
        <dbReference type="Rhea" id="RHEA:13065"/>
        <dbReference type="ChEBI" id="CHEBI:15377"/>
        <dbReference type="ChEBI" id="CHEBI:15378"/>
        <dbReference type="ChEBI" id="CHEBI:30616"/>
        <dbReference type="ChEBI" id="CHEBI:43474"/>
        <dbReference type="ChEBI" id="CHEBI:456216"/>
    </reaction>
</comment>
<proteinExistence type="inferred from homology"/>
<dbReference type="GO" id="GO:0006260">
    <property type="term" value="P:DNA replication"/>
    <property type="evidence" value="ECO:0007669"/>
    <property type="project" value="InterPro"/>
</dbReference>
<dbReference type="Pfam" id="PF01636">
    <property type="entry name" value="APH"/>
    <property type="match status" value="1"/>
</dbReference>
<evidence type="ECO:0000256" key="16">
    <source>
        <dbReference type="SAM" id="MobiDB-lite"/>
    </source>
</evidence>
<dbReference type="Gene3D" id="3.40.50.300">
    <property type="entry name" value="P-loop containing nucleotide triphosphate hydrolases"/>
    <property type="match status" value="2"/>
</dbReference>
<evidence type="ECO:0000256" key="2">
    <source>
        <dbReference type="ARBA" id="ARBA00005446"/>
    </source>
</evidence>
<evidence type="ECO:0000256" key="9">
    <source>
        <dbReference type="ARBA" id="ARBA00022840"/>
    </source>
</evidence>
<dbReference type="Pfam" id="PF03770">
    <property type="entry name" value="IPK"/>
    <property type="match status" value="1"/>
</dbReference>
<evidence type="ECO:0000256" key="10">
    <source>
        <dbReference type="ARBA" id="ARBA00023125"/>
    </source>
</evidence>
<dbReference type="PROSITE" id="PS51192">
    <property type="entry name" value="HELICASE_ATP_BIND_1"/>
    <property type="match status" value="1"/>
</dbReference>
<dbReference type="Pfam" id="PF00270">
    <property type="entry name" value="DEAD"/>
    <property type="match status" value="1"/>
</dbReference>
<dbReference type="GO" id="GO:0005694">
    <property type="term" value="C:chromosome"/>
    <property type="evidence" value="ECO:0007669"/>
    <property type="project" value="TreeGrafter"/>
</dbReference>
<dbReference type="FunFam" id="3.40.50.300:FF:001389">
    <property type="entry name" value="ATP-dependent DNA helicase RecQ"/>
    <property type="match status" value="1"/>
</dbReference>
<evidence type="ECO:0000313" key="21">
    <source>
        <dbReference type="EMBL" id="CAD7278101.1"/>
    </source>
</evidence>
<dbReference type="OrthoDB" id="10261556at2759"/>
<dbReference type="SUPFAM" id="SSF52540">
    <property type="entry name" value="P-loop containing nucleoside triphosphate hydrolases"/>
    <property type="match status" value="1"/>
</dbReference>
<evidence type="ECO:0000256" key="6">
    <source>
        <dbReference type="ARBA" id="ARBA00022777"/>
    </source>
</evidence>
<dbReference type="SMART" id="SM00956">
    <property type="entry name" value="RQC"/>
    <property type="match status" value="1"/>
</dbReference>
<feature type="domain" description="C2H2-type" evidence="17">
    <location>
        <begin position="1357"/>
        <end position="1380"/>
    </location>
</feature>
<dbReference type="PROSITE" id="PS50967">
    <property type="entry name" value="HRDC"/>
    <property type="match status" value="1"/>
</dbReference>
<dbReference type="Pfam" id="PF00271">
    <property type="entry name" value="Helicase_C"/>
    <property type="match status" value="1"/>
</dbReference>
<dbReference type="InterPro" id="IPR027408">
    <property type="entry name" value="PNPase/RNase_PH_dom_sf"/>
</dbReference>
<dbReference type="InterPro" id="IPR036388">
    <property type="entry name" value="WH-like_DNA-bd_sf"/>
</dbReference>
<feature type="domain" description="C2H2-type" evidence="17">
    <location>
        <begin position="1321"/>
        <end position="1344"/>
    </location>
</feature>
<dbReference type="PANTHER" id="PTHR13710:SF120">
    <property type="entry name" value="BIFUNCTIONAL 3'-5' EXONUCLEASE_ATP-DEPENDENT HELICASE WRN"/>
    <property type="match status" value="1"/>
</dbReference>
<evidence type="ECO:0000259" key="17">
    <source>
        <dbReference type="PROSITE" id="PS50157"/>
    </source>
</evidence>
<dbReference type="GO" id="GO:0005737">
    <property type="term" value="C:cytoplasm"/>
    <property type="evidence" value="ECO:0007669"/>
    <property type="project" value="TreeGrafter"/>
</dbReference>
<gene>
    <name evidence="21" type="ORF">NMOB1V02_LOCUS5813</name>
</gene>
<keyword evidence="4" id="KW-0808">Transferase</keyword>
<feature type="domain" description="HRDC" evidence="18">
    <location>
        <begin position="2147"/>
        <end position="2227"/>
    </location>
</feature>
<dbReference type="InterPro" id="IPR001650">
    <property type="entry name" value="Helicase_C-like"/>
</dbReference>
<dbReference type="InterPro" id="IPR018982">
    <property type="entry name" value="RQC_domain"/>
</dbReference>
<dbReference type="EMBL" id="CAJPEX010001111">
    <property type="protein sequence ID" value="CAG0918253.1"/>
    <property type="molecule type" value="Genomic_DNA"/>
</dbReference>
<keyword evidence="9" id="KW-0067">ATP-binding</keyword>
<name>A0A7R9BQD9_9CRUS</name>
<evidence type="ECO:0000256" key="12">
    <source>
        <dbReference type="ARBA" id="ARBA00034617"/>
    </source>
</evidence>
<evidence type="ECO:0000256" key="14">
    <source>
        <dbReference type="ARBA" id="ARBA00049360"/>
    </source>
</evidence>
<protein>
    <recommendedName>
        <fullName evidence="13">DNA 3'-5' helicase</fullName>
        <ecNumber evidence="13">5.6.2.4</ecNumber>
    </recommendedName>
</protein>
<dbReference type="Gene3D" id="3.30.160.60">
    <property type="entry name" value="Classic Zinc Finger"/>
    <property type="match status" value="2"/>
</dbReference>
<dbReference type="GO" id="GO:0016301">
    <property type="term" value="F:kinase activity"/>
    <property type="evidence" value="ECO:0007669"/>
    <property type="project" value="UniProtKB-KW"/>
</dbReference>
<evidence type="ECO:0000256" key="11">
    <source>
        <dbReference type="ARBA" id="ARBA00023235"/>
    </source>
</evidence>
<keyword evidence="10" id="KW-0238">DNA-binding</keyword>
<dbReference type="GO" id="GO:0005634">
    <property type="term" value="C:nucleus"/>
    <property type="evidence" value="ECO:0007669"/>
    <property type="project" value="TreeGrafter"/>
</dbReference>
<comment type="catalytic activity">
    <reaction evidence="12">
        <text>Couples ATP hydrolysis with the unwinding of duplex DNA by translocating in the 3'-5' direction.</text>
        <dbReference type="EC" id="5.6.2.4"/>
    </reaction>
</comment>
<comment type="similarity">
    <text evidence="2">Belongs to the helicase family. RecQ subfamily.</text>
</comment>
<feature type="domain" description="Helicase C-terminal" evidence="20">
    <location>
        <begin position="1783"/>
        <end position="1930"/>
    </location>
</feature>
<dbReference type="InterPro" id="IPR010997">
    <property type="entry name" value="HRDC-like_sf"/>
</dbReference>
<keyword evidence="8" id="KW-0347">Helicase</keyword>
<dbReference type="GO" id="GO:0008270">
    <property type="term" value="F:zinc ion binding"/>
    <property type="evidence" value="ECO:0007669"/>
    <property type="project" value="UniProtKB-KW"/>
</dbReference>
<dbReference type="SUPFAM" id="SSF47819">
    <property type="entry name" value="HRDC-like"/>
    <property type="match status" value="1"/>
</dbReference>
<dbReference type="SUPFAM" id="SSF56104">
    <property type="entry name" value="SAICAR synthase-like"/>
    <property type="match status" value="1"/>
</dbReference>
<feature type="compositionally biased region" description="Acidic residues" evidence="16">
    <location>
        <begin position="680"/>
        <end position="703"/>
    </location>
</feature>
<feature type="domain" description="C2H2-type" evidence="17">
    <location>
        <begin position="1157"/>
        <end position="1179"/>
    </location>
</feature>
<dbReference type="GO" id="GO:0005524">
    <property type="term" value="F:ATP binding"/>
    <property type="evidence" value="ECO:0007669"/>
    <property type="project" value="UniProtKB-KW"/>
</dbReference>
<dbReference type="SMART" id="SM00490">
    <property type="entry name" value="HELICc"/>
    <property type="match status" value="1"/>
</dbReference>
<evidence type="ECO:0000259" key="20">
    <source>
        <dbReference type="PROSITE" id="PS51194"/>
    </source>
</evidence>
<dbReference type="Pfam" id="PF01138">
    <property type="entry name" value="RNase_PH"/>
    <property type="match status" value="1"/>
</dbReference>
<dbReference type="Proteomes" id="UP000678499">
    <property type="component" value="Unassembled WGS sequence"/>
</dbReference>
<dbReference type="InterPro" id="IPR005522">
    <property type="entry name" value="IPK"/>
</dbReference>
<dbReference type="InterPro" id="IPR032284">
    <property type="entry name" value="RecQ_Zn-bd"/>
</dbReference>
<dbReference type="InterPro" id="IPR038286">
    <property type="entry name" value="IPK_sf"/>
</dbReference>
<evidence type="ECO:0000256" key="1">
    <source>
        <dbReference type="ARBA" id="ARBA00001947"/>
    </source>
</evidence>
<dbReference type="InterPro" id="IPR036390">
    <property type="entry name" value="WH_DNA-bd_sf"/>
</dbReference>
<dbReference type="Pfam" id="PF16124">
    <property type="entry name" value="RecQ_Zn_bind"/>
    <property type="match status" value="1"/>
</dbReference>
<dbReference type="NCBIfam" id="TIGR00614">
    <property type="entry name" value="recQ_fam"/>
    <property type="match status" value="1"/>
</dbReference>
<keyword evidence="15" id="KW-0479">Metal-binding</keyword>
<keyword evidence="15" id="KW-0863">Zinc-finger</keyword>
<evidence type="ECO:0000256" key="3">
    <source>
        <dbReference type="ARBA" id="ARBA00007374"/>
    </source>
</evidence>
<keyword evidence="11" id="KW-0413">Isomerase</keyword>
<dbReference type="EC" id="5.6.2.4" evidence="13"/>
<dbReference type="Pfam" id="PF00570">
    <property type="entry name" value="HRDC"/>
    <property type="match status" value="1"/>
</dbReference>
<dbReference type="InterPro" id="IPR011545">
    <property type="entry name" value="DEAD/DEAH_box_helicase_dom"/>
</dbReference>
<dbReference type="SUPFAM" id="SSF54211">
    <property type="entry name" value="Ribosomal protein S5 domain 2-like"/>
    <property type="match status" value="1"/>
</dbReference>